<evidence type="ECO:0000313" key="2">
    <source>
        <dbReference type="EMBL" id="MCI16341.1"/>
    </source>
</evidence>
<feature type="domain" description="NB-ARC" evidence="1">
    <location>
        <begin position="98"/>
        <end position="203"/>
    </location>
</feature>
<dbReference type="EMBL" id="LXQA010100410">
    <property type="protein sequence ID" value="MCI16341.1"/>
    <property type="molecule type" value="Genomic_DNA"/>
</dbReference>
<protein>
    <submittedName>
        <fullName evidence="2">Disease resistance protein</fullName>
    </submittedName>
</protein>
<dbReference type="InterPro" id="IPR002182">
    <property type="entry name" value="NB-ARC"/>
</dbReference>
<dbReference type="Gene3D" id="3.40.50.300">
    <property type="entry name" value="P-loop containing nucleotide triphosphate hydrolases"/>
    <property type="match status" value="1"/>
</dbReference>
<sequence>MQGIANDIGSVIYQYDAKLKHRSILIYIFKYWTRHVISHKINAIKNKIEDASRRRRAYGLGKTIESSASTVHILRGTTQLSLVAKESDVVGFDDDAQVLMAQLLSDERRRCITWIVGIGGTGKTTLAKKIFQDNTIVSHFQCCLWMSLPSNPNLNCMAQQLLEEIAKEAGKQIKGDSSSYPTVLETLAHTKYLIVVDGIEETSQVYLLDAL</sequence>
<dbReference type="Pfam" id="PF00931">
    <property type="entry name" value="NB-ARC"/>
    <property type="match status" value="1"/>
</dbReference>
<dbReference type="AlphaFoldDB" id="A0A392PW93"/>
<dbReference type="SUPFAM" id="SSF52540">
    <property type="entry name" value="P-loop containing nucleoside triphosphate hydrolases"/>
    <property type="match status" value="1"/>
</dbReference>
<dbReference type="PANTHER" id="PTHR19338">
    <property type="entry name" value="TRANSLOCASE OF INNER MITOCHONDRIAL MEMBRANE 13 HOMOLOG"/>
    <property type="match status" value="1"/>
</dbReference>
<accession>A0A392PW93</accession>
<dbReference type="PANTHER" id="PTHR19338:SF0">
    <property type="entry name" value="MITOCHONDRIAL IMPORT INNER MEMBRANE TRANSLOCASE SUBUNIT TIM13"/>
    <property type="match status" value="1"/>
</dbReference>
<keyword evidence="3" id="KW-1185">Reference proteome</keyword>
<evidence type="ECO:0000313" key="3">
    <source>
        <dbReference type="Proteomes" id="UP000265520"/>
    </source>
</evidence>
<comment type="caution">
    <text evidence="2">The sequence shown here is derived from an EMBL/GenBank/DDBJ whole genome shotgun (WGS) entry which is preliminary data.</text>
</comment>
<name>A0A392PW93_9FABA</name>
<dbReference type="Proteomes" id="UP000265520">
    <property type="component" value="Unassembled WGS sequence"/>
</dbReference>
<proteinExistence type="predicted"/>
<dbReference type="InterPro" id="IPR027417">
    <property type="entry name" value="P-loop_NTPase"/>
</dbReference>
<reference evidence="2 3" key="1">
    <citation type="journal article" date="2018" name="Front. Plant Sci.">
        <title>Red Clover (Trifolium pratense) and Zigzag Clover (T. medium) - A Picture of Genomic Similarities and Differences.</title>
        <authorList>
            <person name="Dluhosova J."/>
            <person name="Istvanek J."/>
            <person name="Nedelnik J."/>
            <person name="Repkova J."/>
        </authorList>
    </citation>
    <scope>NUCLEOTIDE SEQUENCE [LARGE SCALE GENOMIC DNA]</scope>
    <source>
        <strain evidence="3">cv. 10/8</strain>
        <tissue evidence="2">Leaf</tissue>
    </source>
</reference>
<dbReference type="GO" id="GO:0043531">
    <property type="term" value="F:ADP binding"/>
    <property type="evidence" value="ECO:0007669"/>
    <property type="project" value="InterPro"/>
</dbReference>
<organism evidence="2 3">
    <name type="scientific">Trifolium medium</name>
    <dbReference type="NCBI Taxonomy" id="97028"/>
    <lineage>
        <taxon>Eukaryota</taxon>
        <taxon>Viridiplantae</taxon>
        <taxon>Streptophyta</taxon>
        <taxon>Embryophyta</taxon>
        <taxon>Tracheophyta</taxon>
        <taxon>Spermatophyta</taxon>
        <taxon>Magnoliopsida</taxon>
        <taxon>eudicotyledons</taxon>
        <taxon>Gunneridae</taxon>
        <taxon>Pentapetalae</taxon>
        <taxon>rosids</taxon>
        <taxon>fabids</taxon>
        <taxon>Fabales</taxon>
        <taxon>Fabaceae</taxon>
        <taxon>Papilionoideae</taxon>
        <taxon>50 kb inversion clade</taxon>
        <taxon>NPAAA clade</taxon>
        <taxon>Hologalegina</taxon>
        <taxon>IRL clade</taxon>
        <taxon>Trifolieae</taxon>
        <taxon>Trifolium</taxon>
    </lineage>
</organism>
<feature type="non-terminal residue" evidence="2">
    <location>
        <position position="211"/>
    </location>
</feature>
<dbReference type="PRINTS" id="PR00364">
    <property type="entry name" value="DISEASERSIST"/>
</dbReference>
<evidence type="ECO:0000259" key="1">
    <source>
        <dbReference type="Pfam" id="PF00931"/>
    </source>
</evidence>